<feature type="domain" description="Metallo-beta-lactamase" evidence="6">
    <location>
        <begin position="106"/>
        <end position="324"/>
    </location>
</feature>
<reference evidence="7" key="1">
    <citation type="submission" date="2021-04" db="EMBL/GenBank/DDBJ databases">
        <title>Genome based classification of Actinospica acidithermotolerans sp. nov., an actinobacterium isolated from an Indonesian hot spring.</title>
        <authorList>
            <person name="Kusuma A.B."/>
            <person name="Putra K.E."/>
            <person name="Nafisah S."/>
            <person name="Loh J."/>
            <person name="Nouioui I."/>
            <person name="Goodfellow M."/>
        </authorList>
    </citation>
    <scope>NUCLEOTIDE SEQUENCE</scope>
    <source>
        <strain evidence="7">MGRD01-02</strain>
    </source>
</reference>
<evidence type="ECO:0000259" key="6">
    <source>
        <dbReference type="SMART" id="SM00849"/>
    </source>
</evidence>
<dbReference type="Pfam" id="PF14863">
    <property type="entry name" value="Alkyl_sulf_dimr"/>
    <property type="match status" value="1"/>
</dbReference>
<dbReference type="GO" id="GO:0018909">
    <property type="term" value="P:dodecyl sulfate metabolic process"/>
    <property type="evidence" value="ECO:0007669"/>
    <property type="project" value="InterPro"/>
</dbReference>
<dbReference type="SUPFAM" id="SSF56281">
    <property type="entry name" value="Metallo-hydrolase/oxidoreductase"/>
    <property type="match status" value="1"/>
</dbReference>
<dbReference type="Proteomes" id="UP000676325">
    <property type="component" value="Unassembled WGS sequence"/>
</dbReference>
<dbReference type="InterPro" id="IPR036527">
    <property type="entry name" value="SCP2_sterol-bd_dom_sf"/>
</dbReference>
<dbReference type="PANTHER" id="PTHR43223:SF1">
    <property type="entry name" value="ALKYL_ARYL-SULFATASE BDS1"/>
    <property type="match status" value="1"/>
</dbReference>
<accession>A0A941EEC5</accession>
<keyword evidence="8" id="KW-1185">Reference proteome</keyword>
<evidence type="ECO:0000313" key="8">
    <source>
        <dbReference type="Proteomes" id="UP000676325"/>
    </source>
</evidence>
<comment type="caution">
    <text evidence="7">The sequence shown here is derived from an EMBL/GenBank/DDBJ whole genome shotgun (WGS) entry which is preliminary data.</text>
</comment>
<dbReference type="Gene3D" id="3.30.1050.10">
    <property type="entry name" value="SCP2 sterol-binding domain"/>
    <property type="match status" value="1"/>
</dbReference>
<gene>
    <name evidence="7" type="ORF">KDK95_07975</name>
</gene>
<evidence type="ECO:0000256" key="3">
    <source>
        <dbReference type="ARBA" id="ARBA00022833"/>
    </source>
</evidence>
<feature type="compositionally biased region" description="Low complexity" evidence="5">
    <location>
        <begin position="1"/>
        <end position="10"/>
    </location>
</feature>
<evidence type="ECO:0000313" key="7">
    <source>
        <dbReference type="EMBL" id="MBR7826234.1"/>
    </source>
</evidence>
<keyword evidence="2" id="KW-0378">Hydrolase</keyword>
<dbReference type="InterPro" id="IPR036866">
    <property type="entry name" value="RibonucZ/Hydroxyglut_hydro"/>
</dbReference>
<keyword evidence="3" id="KW-0862">Zinc</keyword>
<dbReference type="GO" id="GO:0046983">
    <property type="term" value="F:protein dimerization activity"/>
    <property type="evidence" value="ECO:0007669"/>
    <property type="project" value="InterPro"/>
</dbReference>
<dbReference type="Gene3D" id="3.60.15.30">
    <property type="entry name" value="Metallo-beta-lactamase domain"/>
    <property type="match status" value="1"/>
</dbReference>
<evidence type="ECO:0000256" key="1">
    <source>
        <dbReference type="ARBA" id="ARBA00022723"/>
    </source>
</evidence>
<dbReference type="InterPro" id="IPR001279">
    <property type="entry name" value="Metallo-B-lactamas"/>
</dbReference>
<feature type="compositionally biased region" description="Gly residues" evidence="5">
    <location>
        <begin position="11"/>
        <end position="21"/>
    </location>
</feature>
<dbReference type="GO" id="GO:0018741">
    <property type="term" value="F:linear primary-alkylsulfatase activity"/>
    <property type="evidence" value="ECO:0007669"/>
    <property type="project" value="InterPro"/>
</dbReference>
<dbReference type="EMBL" id="JAGSOH010000014">
    <property type="protein sequence ID" value="MBR7826234.1"/>
    <property type="molecule type" value="Genomic_DNA"/>
</dbReference>
<feature type="region of interest" description="Disordered" evidence="5">
    <location>
        <begin position="1"/>
        <end position="21"/>
    </location>
</feature>
<organism evidence="7 8">
    <name type="scientific">Actinospica acidithermotolerans</name>
    <dbReference type="NCBI Taxonomy" id="2828514"/>
    <lineage>
        <taxon>Bacteria</taxon>
        <taxon>Bacillati</taxon>
        <taxon>Actinomycetota</taxon>
        <taxon>Actinomycetes</taxon>
        <taxon>Catenulisporales</taxon>
        <taxon>Actinospicaceae</taxon>
        <taxon>Actinospica</taxon>
    </lineage>
</organism>
<dbReference type="GO" id="GO:0046872">
    <property type="term" value="F:metal ion binding"/>
    <property type="evidence" value="ECO:0007669"/>
    <property type="project" value="UniProtKB-KW"/>
</dbReference>
<dbReference type="InterPro" id="IPR038536">
    <property type="entry name" value="Alkyl/aryl-sulf_dimr_sf"/>
</dbReference>
<dbReference type="SMART" id="SM00849">
    <property type="entry name" value="Lactamase_B"/>
    <property type="match status" value="1"/>
</dbReference>
<name>A0A941EEC5_9ACTN</name>
<dbReference type="Pfam" id="PF14864">
    <property type="entry name" value="Alkyl_sulf_C"/>
    <property type="match status" value="1"/>
</dbReference>
<dbReference type="AlphaFoldDB" id="A0A941EEC5"/>
<dbReference type="InterPro" id="IPR029228">
    <property type="entry name" value="Alkyl_sulf_dimr"/>
</dbReference>
<evidence type="ECO:0000256" key="5">
    <source>
        <dbReference type="SAM" id="MobiDB-lite"/>
    </source>
</evidence>
<dbReference type="Pfam" id="PF00753">
    <property type="entry name" value="Lactamase_B"/>
    <property type="match status" value="1"/>
</dbReference>
<sequence>MGNAATTRKNGGTGGGTGGAIGDGARGNADDAANADRGFVAALTPGVVKDATGRVVWNSDAFAYLIDAKQCPDTVNPKLWRQAGLCARQGLYEVTEGVYQVRGLDLSNMTLVEGERGVVVVDPLVSEEVAAAALKLYREHRGQRAVTAVVYTHPHVDHFGGVLGVIGAQDEVPVVAPEHFMEHAVSENVYAGTAMIRRGMYFSGFATPVDPTGQVNMGLGMSTSTGTVGLVPPTLIVTKTGQQEVLDGVRFVFQMTPGTEAPAEMNFHLPERRALCMAENACHTLHNLLTLRGAQVRDARAWSRYLNEAIELFLDGSDVVFASHHWPTWGRAEIRTFLTQQRDMYGYLHDQTLRMMNSGLTGIEIAEQIELPPVLERAAHVGGYYGSVSHGVKAIYQRYMGWFDGNPAHLWQHPPQAQGERYIKAFGGPDKLLAAAKSWADAGDPRFAAELASHLVFGQPDNTEARELLAEVLTGLGQGAENSTWRNFYLQGAQELLNPIAPTAISLAASLASALSVTQIFDSIGIRINGPKAWNEHASILWRLTDLGETYRTELSNGALIHYPNPKDTNTDLTLTLTKAQLLGLLAGQGLDGVTAEGDASVLNRLTALLDDPDPAFPIVTP</sequence>
<protein>
    <submittedName>
        <fullName evidence="7">MBL fold metallo-hydrolase</fullName>
    </submittedName>
</protein>
<dbReference type="SUPFAM" id="SSF55718">
    <property type="entry name" value="SCP-like"/>
    <property type="match status" value="1"/>
</dbReference>
<dbReference type="CDD" id="cd07710">
    <property type="entry name" value="arylsulfatase_Sdsa1-like_MBL-fold"/>
    <property type="match status" value="1"/>
</dbReference>
<comment type="similarity">
    <text evidence="4">Belongs to the metallo-beta-lactamase superfamily. Type III sulfatase family.</text>
</comment>
<proteinExistence type="inferred from homology"/>
<evidence type="ECO:0000256" key="2">
    <source>
        <dbReference type="ARBA" id="ARBA00022801"/>
    </source>
</evidence>
<keyword evidence="1" id="KW-0479">Metal-binding</keyword>
<evidence type="ECO:0000256" key="4">
    <source>
        <dbReference type="ARBA" id="ARBA00033751"/>
    </source>
</evidence>
<dbReference type="InterPro" id="IPR044097">
    <property type="entry name" value="Bds1/SdsA1_MBL-fold"/>
</dbReference>
<dbReference type="InterPro" id="IPR052195">
    <property type="entry name" value="Bact_Alkyl/Aryl-Sulfatase"/>
</dbReference>
<dbReference type="InterPro" id="IPR029229">
    <property type="entry name" value="Alkyl_sulf_C"/>
</dbReference>
<dbReference type="Gene3D" id="1.25.40.880">
    <property type="entry name" value="Alkyl sulfatase, dimerisation domain"/>
    <property type="match status" value="1"/>
</dbReference>
<dbReference type="FunFam" id="3.60.15.30:FF:000001">
    <property type="entry name" value="Alkyl/aryl-sulfatase BDS1"/>
    <property type="match status" value="1"/>
</dbReference>
<dbReference type="PANTHER" id="PTHR43223">
    <property type="entry name" value="ALKYL/ARYL-SULFATASE"/>
    <property type="match status" value="1"/>
</dbReference>